<protein>
    <recommendedName>
        <fullName evidence="8">MAPEG family protein</fullName>
    </recommendedName>
</protein>
<dbReference type="Gene3D" id="1.20.120.550">
    <property type="entry name" value="Membrane associated eicosanoid/glutathione metabolism-like domain"/>
    <property type="match status" value="1"/>
</dbReference>
<dbReference type="PANTHER" id="PTHR35371:SF1">
    <property type="entry name" value="BLR7753 PROTEIN"/>
    <property type="match status" value="1"/>
</dbReference>
<accession>A0A328BQ91</accession>
<feature type="transmembrane region" description="Helical" evidence="5">
    <location>
        <begin position="63"/>
        <end position="80"/>
    </location>
</feature>
<evidence type="ECO:0000256" key="1">
    <source>
        <dbReference type="ARBA" id="ARBA00004370"/>
    </source>
</evidence>
<evidence type="ECO:0000313" key="6">
    <source>
        <dbReference type="EMBL" id="RAK69237.1"/>
    </source>
</evidence>
<proteinExistence type="predicted"/>
<name>A0A328BQ91_9CAUL</name>
<dbReference type="AlphaFoldDB" id="A0A328BQ91"/>
<comment type="subcellular location">
    <subcellularLocation>
        <location evidence="1">Membrane</location>
    </subcellularLocation>
</comment>
<dbReference type="Pfam" id="PF01124">
    <property type="entry name" value="MAPEG"/>
    <property type="match status" value="1"/>
</dbReference>
<keyword evidence="3 5" id="KW-1133">Transmembrane helix</keyword>
<sequence length="131" mass="13811">MAVELKLLGAAVVVGLVQLLWAAGAARAHQGDLKWAAGPRDTPMPLGGVAARLDRAFRNFAETFPFFAAAVLACAVAGKLGQPMTTWGAGLYVIGRALYVPLYASGVPMVRTLVWLVSMVGLVMVLVALFR</sequence>
<comment type="caution">
    <text evidence="6">The sequence shown here is derived from an EMBL/GenBank/DDBJ whole genome shotgun (WGS) entry which is preliminary data.</text>
</comment>
<dbReference type="Proteomes" id="UP000249524">
    <property type="component" value="Unassembled WGS sequence"/>
</dbReference>
<evidence type="ECO:0000256" key="4">
    <source>
        <dbReference type="ARBA" id="ARBA00023136"/>
    </source>
</evidence>
<gene>
    <name evidence="6" type="ORF">DJ019_00780</name>
</gene>
<keyword evidence="7" id="KW-1185">Reference proteome</keyword>
<keyword evidence="2 5" id="KW-0812">Transmembrane</keyword>
<dbReference type="OrthoDB" id="7743618at2"/>
<evidence type="ECO:0008006" key="8">
    <source>
        <dbReference type="Google" id="ProtNLM"/>
    </source>
</evidence>
<dbReference type="PANTHER" id="PTHR35371">
    <property type="entry name" value="INNER MEMBRANE PROTEIN"/>
    <property type="match status" value="1"/>
</dbReference>
<reference evidence="6 7" key="1">
    <citation type="submission" date="2018-05" db="EMBL/GenBank/DDBJ databases">
        <authorList>
            <person name="Lanie J.A."/>
            <person name="Ng W.-L."/>
            <person name="Kazmierczak K.M."/>
            <person name="Andrzejewski T.M."/>
            <person name="Davidsen T.M."/>
            <person name="Wayne K.J."/>
            <person name="Tettelin H."/>
            <person name="Glass J.I."/>
            <person name="Rusch D."/>
            <person name="Podicherti R."/>
            <person name="Tsui H.-C.T."/>
            <person name="Winkler M.E."/>
        </authorList>
    </citation>
    <scope>NUCLEOTIDE SEQUENCE [LARGE SCALE GENOMIC DNA]</scope>
    <source>
        <strain evidence="6 7">BUT-10</strain>
    </source>
</reference>
<feature type="transmembrane region" description="Helical" evidence="5">
    <location>
        <begin position="87"/>
        <end position="106"/>
    </location>
</feature>
<evidence type="ECO:0000256" key="3">
    <source>
        <dbReference type="ARBA" id="ARBA00022989"/>
    </source>
</evidence>
<evidence type="ECO:0000256" key="5">
    <source>
        <dbReference type="SAM" id="Phobius"/>
    </source>
</evidence>
<feature type="transmembrane region" description="Helical" evidence="5">
    <location>
        <begin position="112"/>
        <end position="130"/>
    </location>
</feature>
<dbReference type="InterPro" id="IPR001129">
    <property type="entry name" value="Membr-assoc_MAPEG"/>
</dbReference>
<keyword evidence="4 5" id="KW-0472">Membrane</keyword>
<organism evidence="6 7">
    <name type="scientific">Phenylobacterium kunshanense</name>
    <dbReference type="NCBI Taxonomy" id="1445034"/>
    <lineage>
        <taxon>Bacteria</taxon>
        <taxon>Pseudomonadati</taxon>
        <taxon>Pseudomonadota</taxon>
        <taxon>Alphaproteobacteria</taxon>
        <taxon>Caulobacterales</taxon>
        <taxon>Caulobacteraceae</taxon>
        <taxon>Phenylobacterium</taxon>
    </lineage>
</organism>
<dbReference type="SUPFAM" id="SSF161084">
    <property type="entry name" value="MAPEG domain-like"/>
    <property type="match status" value="1"/>
</dbReference>
<dbReference type="GO" id="GO:0016020">
    <property type="term" value="C:membrane"/>
    <property type="evidence" value="ECO:0007669"/>
    <property type="project" value="UniProtKB-SubCell"/>
</dbReference>
<evidence type="ECO:0000256" key="2">
    <source>
        <dbReference type="ARBA" id="ARBA00022692"/>
    </source>
</evidence>
<dbReference type="InterPro" id="IPR023352">
    <property type="entry name" value="MAPEG-like_dom_sf"/>
</dbReference>
<dbReference type="EMBL" id="QFYS01000001">
    <property type="protein sequence ID" value="RAK69237.1"/>
    <property type="molecule type" value="Genomic_DNA"/>
</dbReference>
<evidence type="ECO:0000313" key="7">
    <source>
        <dbReference type="Proteomes" id="UP000249524"/>
    </source>
</evidence>